<proteinExistence type="predicted"/>
<dbReference type="EMBL" id="WAEL01000001">
    <property type="protein sequence ID" value="NID08812.1"/>
    <property type="molecule type" value="Genomic_DNA"/>
</dbReference>
<evidence type="ECO:0000313" key="3">
    <source>
        <dbReference type="Proteomes" id="UP000606008"/>
    </source>
</evidence>
<protein>
    <recommendedName>
        <fullName evidence="4">Outer membrane lipoprotein-sorting protein</fullName>
    </recommendedName>
</protein>
<sequence>MKKLTLTLILLLAVWLSAAAQTMPTVDDVINKYIEAIGGKNALMKVEDVTSQGLLQFNDTQAKIILKRKMPTKASTVITGDKGQLLYKNVVDGTNAVDITQQGSNRQSKQATQLSLMYNRLFPELVYKEEGINSTLAGKEQIDGRDAYKIISTFTNGTPLWTAYYDVATGLKVQSITVFEPNRTATLKTSDYRAVNGVKIPHQSTYQENGGGVSQTKITSIQVNKGISDAEFAIQ</sequence>
<keyword evidence="3" id="KW-1185">Reference proteome</keyword>
<keyword evidence="1" id="KW-0732">Signal</keyword>
<dbReference type="RefSeq" id="WP_085410387.1">
    <property type="nucleotide sequence ID" value="NZ_WAEL01000001.1"/>
</dbReference>
<feature type="signal peptide" evidence="1">
    <location>
        <begin position="1"/>
        <end position="20"/>
    </location>
</feature>
<evidence type="ECO:0008006" key="4">
    <source>
        <dbReference type="Google" id="ProtNLM"/>
    </source>
</evidence>
<organism evidence="2 3">
    <name type="scientific">Fibrivirga algicola</name>
    <dbReference type="NCBI Taxonomy" id="2950420"/>
    <lineage>
        <taxon>Bacteria</taxon>
        <taxon>Pseudomonadati</taxon>
        <taxon>Bacteroidota</taxon>
        <taxon>Cytophagia</taxon>
        <taxon>Cytophagales</taxon>
        <taxon>Spirosomataceae</taxon>
        <taxon>Fibrivirga</taxon>
    </lineage>
</organism>
<feature type="chain" id="PRO_5046284905" description="Outer membrane lipoprotein-sorting protein" evidence="1">
    <location>
        <begin position="21"/>
        <end position="235"/>
    </location>
</feature>
<dbReference type="Proteomes" id="UP000606008">
    <property type="component" value="Unassembled WGS sequence"/>
</dbReference>
<dbReference type="Gene3D" id="2.50.20.10">
    <property type="entry name" value="Lipoprotein localisation LolA/LolB/LppX"/>
    <property type="match status" value="1"/>
</dbReference>
<evidence type="ECO:0000256" key="1">
    <source>
        <dbReference type="SAM" id="SignalP"/>
    </source>
</evidence>
<evidence type="ECO:0000313" key="2">
    <source>
        <dbReference type="EMBL" id="NID08812.1"/>
    </source>
</evidence>
<reference evidence="2" key="1">
    <citation type="submission" date="2024-05" db="EMBL/GenBank/DDBJ databases">
        <authorList>
            <person name="Jung D.-H."/>
        </authorList>
    </citation>
    <scope>NUCLEOTIDE SEQUENCE</scope>
    <source>
        <strain evidence="2">JA-25</strain>
    </source>
</reference>
<comment type="caution">
    <text evidence="2">The sequence shown here is derived from an EMBL/GenBank/DDBJ whole genome shotgun (WGS) entry which is preliminary data.</text>
</comment>
<name>A0ABX0QCJ9_9BACT</name>
<accession>A0ABX0QCJ9</accession>
<gene>
    <name evidence="2" type="ORF">F7231_01385</name>
</gene>